<dbReference type="OrthoDB" id="4539886at2"/>
<name>A0A5Q0BPK3_9GAMM</name>
<dbReference type="RefSeq" id="WP_153249989.1">
    <property type="nucleotide sequence ID" value="NZ_CP044205.1"/>
</dbReference>
<keyword evidence="2" id="KW-1185">Reference proteome</keyword>
<sequence length="193" mass="21596">MISVGRRIQEAIDHMGKGETMLALTPACIALDVTSQRHAGLKRSSRSSFKRFVQDNLWLITYVGFPGLMASTVRVPFVHPDVKPDAAGCVGIEDIIYHVIRCSLIHSDEKDSKIRWNDAIALGLDQEGNLVLNNGLIWGLVSAVVFSPTNKTETVPDQYWLQVGMFRMFISELWGRIDLAKRFVKFHTGVDVP</sequence>
<dbReference type="KEGG" id="mmob:F6R98_16415"/>
<evidence type="ECO:0000313" key="1">
    <source>
        <dbReference type="EMBL" id="QFY44018.1"/>
    </source>
</evidence>
<reference evidence="1 2" key="1">
    <citation type="submission" date="2019-09" db="EMBL/GenBank/DDBJ databases">
        <title>Ecophysiology of the spiral-shaped methanotroph Methylospira mobilis as revealed by the complete genome sequence.</title>
        <authorList>
            <person name="Oshkin I.Y."/>
            <person name="Dedysh S.N."/>
            <person name="Miroshnikov K."/>
            <person name="Danilova O.V."/>
            <person name="Hakobyan A."/>
            <person name="Liesack W."/>
        </authorList>
    </citation>
    <scope>NUCLEOTIDE SEQUENCE [LARGE SCALE GENOMIC DNA]</scope>
    <source>
        <strain evidence="1 2">Shm1</strain>
    </source>
</reference>
<dbReference type="InParanoid" id="A0A5Q0BPK3"/>
<evidence type="ECO:0000313" key="2">
    <source>
        <dbReference type="Proteomes" id="UP000325755"/>
    </source>
</evidence>
<dbReference type="Proteomes" id="UP000325755">
    <property type="component" value="Chromosome"/>
</dbReference>
<dbReference type="AlphaFoldDB" id="A0A5Q0BPK3"/>
<organism evidence="1 2">
    <name type="scientific">Candidatus Methylospira mobilis</name>
    <dbReference type="NCBI Taxonomy" id="1808979"/>
    <lineage>
        <taxon>Bacteria</taxon>
        <taxon>Pseudomonadati</taxon>
        <taxon>Pseudomonadota</taxon>
        <taxon>Gammaproteobacteria</taxon>
        <taxon>Methylococcales</taxon>
        <taxon>Methylococcaceae</taxon>
        <taxon>Candidatus Methylospira</taxon>
    </lineage>
</organism>
<dbReference type="EMBL" id="CP044205">
    <property type="protein sequence ID" value="QFY44018.1"/>
    <property type="molecule type" value="Genomic_DNA"/>
</dbReference>
<protein>
    <submittedName>
        <fullName evidence="1">Uncharacterized protein</fullName>
    </submittedName>
</protein>
<proteinExistence type="predicted"/>
<accession>A0A5Q0BPK3</accession>
<gene>
    <name evidence="1" type="ORF">F6R98_16415</name>
</gene>